<keyword evidence="4 5" id="KW-0472">Membrane</keyword>
<evidence type="ECO:0000259" key="6">
    <source>
        <dbReference type="Pfam" id="PF07291"/>
    </source>
</evidence>
<gene>
    <name evidence="7" type="ORF">ETAA8_38670</name>
</gene>
<dbReference type="InterPro" id="IPR032675">
    <property type="entry name" value="LRR_dom_sf"/>
</dbReference>
<dbReference type="PANTHER" id="PTHR13318">
    <property type="entry name" value="PARTNER OF PAIRED, ISOFORM B-RELATED"/>
    <property type="match status" value="1"/>
</dbReference>
<dbReference type="AlphaFoldDB" id="A0A517YF37"/>
<evidence type="ECO:0000256" key="2">
    <source>
        <dbReference type="ARBA" id="ARBA00022692"/>
    </source>
</evidence>
<dbReference type="Gene3D" id="3.80.10.10">
    <property type="entry name" value="Ribonuclease Inhibitor"/>
    <property type="match status" value="1"/>
</dbReference>
<feature type="transmembrane region" description="Helical" evidence="5">
    <location>
        <begin position="76"/>
        <end position="104"/>
    </location>
</feature>
<accession>A0A517YF37</accession>
<keyword evidence="8" id="KW-1185">Reference proteome</keyword>
<dbReference type="OrthoDB" id="241495at2"/>
<feature type="transmembrane region" description="Helical" evidence="5">
    <location>
        <begin position="226"/>
        <end position="242"/>
    </location>
</feature>
<dbReference type="KEGG" id="aagg:ETAA8_38670"/>
<comment type="subcellular location">
    <subcellularLocation>
        <location evidence="1">Membrane</location>
        <topology evidence="1">Multi-pass membrane protein</topology>
    </subcellularLocation>
</comment>
<proteinExistence type="predicted"/>
<feature type="transmembrane region" description="Helical" evidence="5">
    <location>
        <begin position="262"/>
        <end position="287"/>
    </location>
</feature>
<evidence type="ECO:0000313" key="7">
    <source>
        <dbReference type="EMBL" id="QDU28762.1"/>
    </source>
</evidence>
<evidence type="ECO:0000256" key="3">
    <source>
        <dbReference type="ARBA" id="ARBA00022989"/>
    </source>
</evidence>
<dbReference type="Proteomes" id="UP000315017">
    <property type="component" value="Chromosome"/>
</dbReference>
<dbReference type="EMBL" id="CP036274">
    <property type="protein sequence ID" value="QDU28762.1"/>
    <property type="molecule type" value="Genomic_DNA"/>
</dbReference>
<sequence length="635" mass="71386">MARPRTTQRVNAHSEHVPGAFARWYQQVSRSVENYSLLLFVAVCQAATLLVSWPVWNVRAAPPLLPLIWFPEISFGIPLLLTLLAMVAWPRLGVAAHLTLLGIAMLADQLRLQPQVISLAVLMLGCVNERTAYLARWYLASMWLWAGLHKFLSPEWYGYQSWWFLEQCGFDGDTWHLPFAIAVALFETAVGLLAMFAPRLAVWPAVALHLGLLLLLSPLVRNFNESVWPWNLATAVAAYVLLRQSSVNRLNWKDSGWPTQLVIATLLFSPALFYVGLLNPHLAFVLYSGNMPRAIHISADSYHHLDGWTGLTVPFPDSPRLFIQHFERTAKPGERLHIADPRWGISDRYFIKSATGEAAEVSRAAYLPENGSVRVLELEDLQLLWQLRQAGYRLEPSGFEIITKATYSSPALASQRAEVVMLLTRLHNLQELHLQRQIVTDQDLRQLSVLRRLELVEMNRCQLPENALERLAELRALAWLDLEGSNFSCVGLRQLTARSNLQVLKIAHTNFSDDCAAQVSTDSKLQWLHINDTQVTSAGLLRLPVLPHCQWLSLAGNDIGNAALINLPQWPRLEILDLSRTKLTDDAIPTLSQLQSCQKIFLSGTQISSAGKARLRRALPDLNIDDEPVIEGPPN</sequence>
<dbReference type="Pfam" id="PF07291">
    <property type="entry name" value="MauE"/>
    <property type="match status" value="1"/>
</dbReference>
<protein>
    <submittedName>
        <fullName evidence="7">Leucine Rich repeats (2 copies)</fullName>
    </submittedName>
</protein>
<dbReference type="GO" id="GO:0019005">
    <property type="term" value="C:SCF ubiquitin ligase complex"/>
    <property type="evidence" value="ECO:0007669"/>
    <property type="project" value="TreeGrafter"/>
</dbReference>
<feature type="domain" description="Methylamine utilisation protein MauE" evidence="6">
    <location>
        <begin position="131"/>
        <end position="217"/>
    </location>
</feature>
<dbReference type="GO" id="GO:0031146">
    <property type="term" value="P:SCF-dependent proteasomal ubiquitin-dependent protein catabolic process"/>
    <property type="evidence" value="ECO:0007669"/>
    <property type="project" value="TreeGrafter"/>
</dbReference>
<feature type="transmembrane region" description="Helical" evidence="5">
    <location>
        <begin position="201"/>
        <end position="220"/>
    </location>
</feature>
<evidence type="ECO:0000256" key="4">
    <source>
        <dbReference type="ARBA" id="ARBA00023136"/>
    </source>
</evidence>
<evidence type="ECO:0000256" key="1">
    <source>
        <dbReference type="ARBA" id="ARBA00004141"/>
    </source>
</evidence>
<dbReference type="GO" id="GO:0030416">
    <property type="term" value="P:methylamine metabolic process"/>
    <property type="evidence" value="ECO:0007669"/>
    <property type="project" value="InterPro"/>
</dbReference>
<dbReference type="RefSeq" id="WP_145091587.1">
    <property type="nucleotide sequence ID" value="NZ_CP036274.1"/>
</dbReference>
<keyword evidence="2 5" id="KW-0812">Transmembrane</keyword>
<feature type="transmembrane region" description="Helical" evidence="5">
    <location>
        <begin position="35"/>
        <end position="56"/>
    </location>
</feature>
<organism evidence="7 8">
    <name type="scientific">Anatilimnocola aggregata</name>
    <dbReference type="NCBI Taxonomy" id="2528021"/>
    <lineage>
        <taxon>Bacteria</taxon>
        <taxon>Pseudomonadati</taxon>
        <taxon>Planctomycetota</taxon>
        <taxon>Planctomycetia</taxon>
        <taxon>Pirellulales</taxon>
        <taxon>Pirellulaceae</taxon>
        <taxon>Anatilimnocola</taxon>
    </lineage>
</organism>
<dbReference type="InterPro" id="IPR009908">
    <property type="entry name" value="Methylamine_util_MauE"/>
</dbReference>
<dbReference type="SUPFAM" id="SSF52047">
    <property type="entry name" value="RNI-like"/>
    <property type="match status" value="1"/>
</dbReference>
<feature type="transmembrane region" description="Helical" evidence="5">
    <location>
        <begin position="175"/>
        <end position="194"/>
    </location>
</feature>
<evidence type="ECO:0000256" key="5">
    <source>
        <dbReference type="SAM" id="Phobius"/>
    </source>
</evidence>
<reference evidence="7 8" key="1">
    <citation type="submission" date="2019-02" db="EMBL/GenBank/DDBJ databases">
        <title>Deep-cultivation of Planctomycetes and their phenomic and genomic characterization uncovers novel biology.</title>
        <authorList>
            <person name="Wiegand S."/>
            <person name="Jogler M."/>
            <person name="Boedeker C."/>
            <person name="Pinto D."/>
            <person name="Vollmers J."/>
            <person name="Rivas-Marin E."/>
            <person name="Kohn T."/>
            <person name="Peeters S.H."/>
            <person name="Heuer A."/>
            <person name="Rast P."/>
            <person name="Oberbeckmann S."/>
            <person name="Bunk B."/>
            <person name="Jeske O."/>
            <person name="Meyerdierks A."/>
            <person name="Storesund J.E."/>
            <person name="Kallscheuer N."/>
            <person name="Luecker S."/>
            <person name="Lage O.M."/>
            <person name="Pohl T."/>
            <person name="Merkel B.J."/>
            <person name="Hornburger P."/>
            <person name="Mueller R.-W."/>
            <person name="Bruemmer F."/>
            <person name="Labrenz M."/>
            <person name="Spormann A.M."/>
            <person name="Op den Camp H."/>
            <person name="Overmann J."/>
            <person name="Amann R."/>
            <person name="Jetten M.S.M."/>
            <person name="Mascher T."/>
            <person name="Medema M.H."/>
            <person name="Devos D.P."/>
            <person name="Kaster A.-K."/>
            <person name="Ovreas L."/>
            <person name="Rohde M."/>
            <person name="Galperin M.Y."/>
            <person name="Jogler C."/>
        </authorList>
    </citation>
    <scope>NUCLEOTIDE SEQUENCE [LARGE SCALE GENOMIC DNA]</scope>
    <source>
        <strain evidence="7 8">ETA_A8</strain>
    </source>
</reference>
<keyword evidence="3 5" id="KW-1133">Transmembrane helix</keyword>
<name>A0A517YF37_9BACT</name>
<evidence type="ECO:0000313" key="8">
    <source>
        <dbReference type="Proteomes" id="UP000315017"/>
    </source>
</evidence>
<dbReference type="GO" id="GO:0016020">
    <property type="term" value="C:membrane"/>
    <property type="evidence" value="ECO:0007669"/>
    <property type="project" value="UniProtKB-SubCell"/>
</dbReference>